<feature type="binding site" evidence="7">
    <location>
        <begin position="55"/>
        <end position="57"/>
    </location>
    <ligand>
        <name>5-amino-6-(D-ribitylamino)uracil</name>
        <dbReference type="ChEBI" id="CHEBI:15934"/>
    </ligand>
</feature>
<evidence type="ECO:0000256" key="6">
    <source>
        <dbReference type="ARBA" id="ARBA00048785"/>
    </source>
</evidence>
<dbReference type="GO" id="GO:0009231">
    <property type="term" value="P:riboflavin biosynthetic process"/>
    <property type="evidence" value="ECO:0007669"/>
    <property type="project" value="UniProtKB-UniRule"/>
</dbReference>
<dbReference type="InterPro" id="IPR036467">
    <property type="entry name" value="LS/RS_sf"/>
</dbReference>
<feature type="binding site" evidence="7">
    <location>
        <position position="126"/>
    </location>
    <ligand>
        <name>(2S)-2-hydroxy-3-oxobutyl phosphate</name>
        <dbReference type="ChEBI" id="CHEBI:58830"/>
    </ligand>
</feature>
<dbReference type="UniPathway" id="UPA00275">
    <property type="reaction ID" value="UER00404"/>
</dbReference>
<dbReference type="EMBL" id="JACHOU010000023">
    <property type="protein sequence ID" value="MBB6357391.1"/>
    <property type="molecule type" value="Genomic_DNA"/>
</dbReference>
<gene>
    <name evidence="7" type="primary">ribH</name>
    <name evidence="8" type="ORF">GGR00_005213</name>
</gene>
<dbReference type="NCBIfam" id="NF009084">
    <property type="entry name" value="PRK12419.1"/>
    <property type="match status" value="1"/>
</dbReference>
<dbReference type="AlphaFoldDB" id="A0A7X0KNQ3"/>
<feature type="active site" description="Proton donor" evidence="7">
    <location>
        <position position="87"/>
    </location>
</feature>
<comment type="pathway">
    <text evidence="1 7">Cofactor biosynthesis; riboflavin biosynthesis; riboflavin from 2-hydroxy-3-oxobutyl phosphate and 5-amino-6-(D-ribitylamino)uracil: step 1/2.</text>
</comment>
<dbReference type="EC" id="2.5.1.78" evidence="3 7"/>
<evidence type="ECO:0000313" key="8">
    <source>
        <dbReference type="EMBL" id="MBB6357391.1"/>
    </source>
</evidence>
<dbReference type="Gene3D" id="3.40.50.960">
    <property type="entry name" value="Lumazine/riboflavin synthase"/>
    <property type="match status" value="1"/>
</dbReference>
<proteinExistence type="inferred from homology"/>
<feature type="binding site" evidence="7">
    <location>
        <begin position="79"/>
        <end position="81"/>
    </location>
    <ligand>
        <name>5-amino-6-(D-ribitylamino)uracil</name>
        <dbReference type="ChEBI" id="CHEBI:15934"/>
    </ligand>
</feature>
<evidence type="ECO:0000256" key="4">
    <source>
        <dbReference type="ARBA" id="ARBA00022619"/>
    </source>
</evidence>
<comment type="function">
    <text evidence="7">Catalyzes the formation of 6,7-dimethyl-8-ribityllumazine by condensation of 5-amino-6-(D-ribitylamino)uracil with 3,4-dihydroxy-2-butanone 4-phosphate. This is the penultimate step in the biosynthesis of riboflavin.</text>
</comment>
<comment type="caution">
    <text evidence="8">The sequence shown here is derived from an EMBL/GenBank/DDBJ whole genome shotgun (WGS) entry which is preliminary data.</text>
</comment>
<dbReference type="PANTHER" id="PTHR21058">
    <property type="entry name" value="6,7-DIMETHYL-8-RIBITYLLUMAZINE SYNTHASE DMRL SYNTHASE LUMAZINE SYNTHASE"/>
    <property type="match status" value="1"/>
</dbReference>
<feature type="binding site" evidence="7">
    <location>
        <position position="21"/>
    </location>
    <ligand>
        <name>5-amino-6-(D-ribitylamino)uracil</name>
        <dbReference type="ChEBI" id="CHEBI:15934"/>
    </ligand>
</feature>
<keyword evidence="9" id="KW-1185">Reference proteome</keyword>
<dbReference type="Proteomes" id="UP000536262">
    <property type="component" value="Unassembled WGS sequence"/>
</dbReference>
<dbReference type="InterPro" id="IPR034964">
    <property type="entry name" value="LS"/>
</dbReference>
<evidence type="ECO:0000313" key="9">
    <source>
        <dbReference type="Proteomes" id="UP000536262"/>
    </source>
</evidence>
<keyword evidence="5 7" id="KW-0808">Transferase</keyword>
<feature type="binding site" evidence="7">
    <location>
        <position position="112"/>
    </location>
    <ligand>
        <name>5-amino-6-(D-ribitylamino)uracil</name>
        <dbReference type="ChEBI" id="CHEBI:15934"/>
    </ligand>
</feature>
<dbReference type="GO" id="GO:0009349">
    <property type="term" value="C:riboflavin synthase complex"/>
    <property type="evidence" value="ECO:0007669"/>
    <property type="project" value="InterPro"/>
</dbReference>
<organism evidence="8 9">
    <name type="scientific">Aminobacter aganoensis</name>
    <dbReference type="NCBI Taxonomy" id="83264"/>
    <lineage>
        <taxon>Bacteria</taxon>
        <taxon>Pseudomonadati</taxon>
        <taxon>Pseudomonadota</taxon>
        <taxon>Alphaproteobacteria</taxon>
        <taxon>Hyphomicrobiales</taxon>
        <taxon>Phyllobacteriaceae</taxon>
        <taxon>Aminobacter</taxon>
    </lineage>
</organism>
<comment type="caution">
    <text evidence="7">Lacks conserved residue(s) required for the propagation of feature annotation.</text>
</comment>
<dbReference type="GO" id="GO:0005829">
    <property type="term" value="C:cytosol"/>
    <property type="evidence" value="ECO:0007669"/>
    <property type="project" value="TreeGrafter"/>
</dbReference>
<accession>A0A7X0KNQ3</accession>
<reference evidence="8 9" key="1">
    <citation type="submission" date="2020-08" db="EMBL/GenBank/DDBJ databases">
        <title>Genomic Encyclopedia of Type Strains, Phase IV (KMG-IV): sequencing the most valuable type-strain genomes for metagenomic binning, comparative biology and taxonomic classification.</title>
        <authorList>
            <person name="Goeker M."/>
        </authorList>
    </citation>
    <scope>NUCLEOTIDE SEQUENCE [LARGE SCALE GENOMIC DNA]</scope>
    <source>
        <strain evidence="8 9">DSM 7051</strain>
    </source>
</reference>
<evidence type="ECO:0000256" key="3">
    <source>
        <dbReference type="ARBA" id="ARBA00012664"/>
    </source>
</evidence>
<dbReference type="SUPFAM" id="SSF52121">
    <property type="entry name" value="Lumazine synthase"/>
    <property type="match status" value="1"/>
</dbReference>
<dbReference type="HAMAP" id="MF_00178">
    <property type="entry name" value="Lumazine_synth"/>
    <property type="match status" value="1"/>
</dbReference>
<comment type="catalytic activity">
    <reaction evidence="6 7">
        <text>(2S)-2-hydroxy-3-oxobutyl phosphate + 5-amino-6-(D-ribitylamino)uracil = 6,7-dimethyl-8-(1-D-ribityl)lumazine + phosphate + 2 H2O + H(+)</text>
        <dbReference type="Rhea" id="RHEA:26152"/>
        <dbReference type="ChEBI" id="CHEBI:15377"/>
        <dbReference type="ChEBI" id="CHEBI:15378"/>
        <dbReference type="ChEBI" id="CHEBI:15934"/>
        <dbReference type="ChEBI" id="CHEBI:43474"/>
        <dbReference type="ChEBI" id="CHEBI:58201"/>
        <dbReference type="ChEBI" id="CHEBI:58830"/>
        <dbReference type="EC" id="2.5.1.78"/>
    </reaction>
</comment>
<dbReference type="GO" id="GO:0000906">
    <property type="term" value="F:6,7-dimethyl-8-ribityllumazine synthase activity"/>
    <property type="evidence" value="ECO:0007669"/>
    <property type="project" value="UniProtKB-UniRule"/>
</dbReference>
<dbReference type="Pfam" id="PF00885">
    <property type="entry name" value="DMRL_synthase"/>
    <property type="match status" value="1"/>
</dbReference>
<keyword evidence="4 7" id="KW-0686">Riboflavin biosynthesis</keyword>
<evidence type="ECO:0000256" key="2">
    <source>
        <dbReference type="ARBA" id="ARBA00007424"/>
    </source>
</evidence>
<evidence type="ECO:0000256" key="1">
    <source>
        <dbReference type="ARBA" id="ARBA00004917"/>
    </source>
</evidence>
<sequence>MNQQSPKDFATRRVAVIRARWHADIVDECVNAFVADIEKLGGGRIAVDVFDVPGAYEIPLFAKTLAETGRYAAILGAAFVVNGGIYRHDFVAHAVLDGMMNVQLQTSVPVLSAVLTPHNYHDSAEHHRFFFDHFKVKGAEAAHACVELLKARELVTA</sequence>
<dbReference type="PANTHER" id="PTHR21058:SF0">
    <property type="entry name" value="6,7-DIMETHYL-8-RIBITYLLUMAZINE SYNTHASE"/>
    <property type="match status" value="1"/>
</dbReference>
<evidence type="ECO:0000256" key="5">
    <source>
        <dbReference type="ARBA" id="ARBA00022679"/>
    </source>
</evidence>
<comment type="similarity">
    <text evidence="2 7">Belongs to the DMRL synthase family.</text>
</comment>
<dbReference type="RefSeq" id="WP_184702143.1">
    <property type="nucleotide sequence ID" value="NZ_BAABEG010000001.1"/>
</dbReference>
<name>A0A7X0KNQ3_9HYPH</name>
<dbReference type="InterPro" id="IPR002180">
    <property type="entry name" value="LS/RS"/>
</dbReference>
<protein>
    <recommendedName>
        <fullName evidence="3 7">6,7-dimethyl-8-ribityllumazine synthase</fullName>
        <shortName evidence="7">DMRL synthase</shortName>
        <shortName evidence="7">LS</shortName>
        <shortName evidence="7">Lumazine synthase</shortName>
        <ecNumber evidence="3 7">2.5.1.78</ecNumber>
    </recommendedName>
</protein>
<evidence type="ECO:0000256" key="7">
    <source>
        <dbReference type="HAMAP-Rule" id="MF_00178"/>
    </source>
</evidence>